<dbReference type="HOGENOM" id="CLU_025876_3_0_5"/>
<dbReference type="InterPro" id="IPR000510">
    <property type="entry name" value="Nase/OxRdtase_comp1"/>
</dbReference>
<dbReference type="OrthoDB" id="9767044at2"/>
<dbReference type="KEGG" id="rpe:RPE_3189"/>
<proteinExistence type="predicted"/>
<accession>Q07LR0</accession>
<sequence>MIKPLQPPTRERRLNALSAYLGDIESLIAEFDAGVPSTRIRTFSQIAADDVSAALRVVGEIDGLGVVIHGARGCAGALAPRVDRPWVVTNLNQRDTILGADGALARTLRQLHRRHRPWAIIIVATPVVAINNDDIQAVAEELSDELAIPVIELRTDGFRSRVAATGIDIAAQAVAALVSPGGERRSNLINLLALEQGPGLTSLVAQLAAVGIEVNVLPAGANQAAFGRAAQAVASVAVFDDEADVLGIDLERLHAVPFLHLSPPIGTAATDRFVSELAAFAGLPEPASSRTGHEVASLAGRQVVVALPPSQAFAAADLVKSFGGQLAGLSMDWIDALHLGALKAIAGRHPALPVHVAAGQPFELVNWLGRLKPDLVIGTPITAAIAARGGIASVAVQSDELLGTEGEVRLAKRIERALGNPALARRLAESAQAYHPGWLKRSADWHIKREVR</sequence>
<dbReference type="Pfam" id="PF00148">
    <property type="entry name" value="Oxidored_nitro"/>
    <property type="match status" value="1"/>
</dbReference>
<dbReference type="PANTHER" id="PTHR42956:SF1">
    <property type="entry name" value="NITROGENASE IRON-MOLYBDENUM COFACTOR BIOSYNTHESIS PROTEIN NIFE"/>
    <property type="match status" value="1"/>
</dbReference>
<dbReference type="EMBL" id="CP000463">
    <property type="protein sequence ID" value="ABJ07124.1"/>
    <property type="molecule type" value="Genomic_DNA"/>
</dbReference>
<evidence type="ECO:0000313" key="2">
    <source>
        <dbReference type="EMBL" id="ABJ07124.1"/>
    </source>
</evidence>
<protein>
    <submittedName>
        <fullName evidence="2">Oxidoreductase/nitrogenase, component 1</fullName>
    </submittedName>
</protein>
<dbReference type="eggNOG" id="COG2710">
    <property type="taxonomic scope" value="Bacteria"/>
</dbReference>
<dbReference type="Gene3D" id="3.40.50.1980">
    <property type="entry name" value="Nitrogenase molybdenum iron protein domain"/>
    <property type="match status" value="3"/>
</dbReference>
<evidence type="ECO:0000259" key="1">
    <source>
        <dbReference type="Pfam" id="PF00148"/>
    </source>
</evidence>
<organism evidence="2">
    <name type="scientific">Rhodopseudomonas palustris (strain BisA53)</name>
    <dbReference type="NCBI Taxonomy" id="316055"/>
    <lineage>
        <taxon>Bacteria</taxon>
        <taxon>Pseudomonadati</taxon>
        <taxon>Pseudomonadota</taxon>
        <taxon>Alphaproteobacteria</taxon>
        <taxon>Hyphomicrobiales</taxon>
        <taxon>Nitrobacteraceae</taxon>
        <taxon>Rhodopseudomonas</taxon>
    </lineage>
</organism>
<dbReference type="STRING" id="316055.RPE_3189"/>
<dbReference type="SUPFAM" id="SSF53807">
    <property type="entry name" value="Helical backbone' metal receptor"/>
    <property type="match status" value="1"/>
</dbReference>
<name>Q07LR0_RHOP5</name>
<dbReference type="GO" id="GO:0016491">
    <property type="term" value="F:oxidoreductase activity"/>
    <property type="evidence" value="ECO:0007669"/>
    <property type="project" value="InterPro"/>
</dbReference>
<reference evidence="2" key="1">
    <citation type="submission" date="2006-09" db="EMBL/GenBank/DDBJ databases">
        <title>Complete sequence of Rhodopseudomonas palustris BisA53.</title>
        <authorList>
            <consortium name="US DOE Joint Genome Institute"/>
            <person name="Copeland A."/>
            <person name="Lucas S."/>
            <person name="Lapidus A."/>
            <person name="Barry K."/>
            <person name="Detter J.C."/>
            <person name="Glavina del Rio T."/>
            <person name="Hammon N."/>
            <person name="Israni S."/>
            <person name="Dalin E."/>
            <person name="Tice H."/>
            <person name="Pitluck S."/>
            <person name="Chain P."/>
            <person name="Malfatti S."/>
            <person name="Shin M."/>
            <person name="Vergez L."/>
            <person name="Schmutz J."/>
            <person name="Larimer F."/>
            <person name="Land M."/>
            <person name="Hauser L."/>
            <person name="Pelletier D.A."/>
            <person name="Kyrpides N."/>
            <person name="Kim E."/>
            <person name="Harwood C.S."/>
            <person name="Oda Y."/>
            <person name="Richardson P."/>
        </authorList>
    </citation>
    <scope>NUCLEOTIDE SEQUENCE [LARGE SCALE GENOMIC DNA]</scope>
    <source>
        <strain evidence="2">BisA53</strain>
    </source>
</reference>
<feature type="domain" description="Nitrogenase/oxidoreductase component 1" evidence="1">
    <location>
        <begin position="54"/>
        <end position="413"/>
    </location>
</feature>
<gene>
    <name evidence="2" type="ordered locus">RPE_3189</name>
</gene>
<dbReference type="AlphaFoldDB" id="Q07LR0"/>
<dbReference type="InterPro" id="IPR049939">
    <property type="entry name" value="NifE-like"/>
</dbReference>
<dbReference type="PANTHER" id="PTHR42956">
    <property type="entry name" value="NITROGENASE IRON-MOLYBDENUM COFACTOR BIOSYNTHESIS PROTEIN NIFE"/>
    <property type="match status" value="1"/>
</dbReference>